<keyword evidence="9" id="KW-0548">Nucleotidyltransferase</keyword>
<dbReference type="GO" id="GO:0046872">
    <property type="term" value="F:metal ion binding"/>
    <property type="evidence" value="ECO:0007669"/>
    <property type="project" value="UniProtKB-KW"/>
</dbReference>
<dbReference type="eggNOG" id="arCOG03013">
    <property type="taxonomic scope" value="Archaea"/>
</dbReference>
<feature type="binding site" evidence="7">
    <location>
        <position position="331"/>
    </location>
    <ligand>
        <name>[4Fe-4S] cluster</name>
        <dbReference type="ChEBI" id="CHEBI:49883"/>
    </ligand>
</feature>
<feature type="binding site" evidence="7">
    <location>
        <position position="318"/>
    </location>
    <ligand>
        <name>[4Fe-4S] cluster</name>
        <dbReference type="ChEBI" id="CHEBI:49883"/>
    </ligand>
</feature>
<comment type="subunit">
    <text evidence="7">Heterodimer of a small subunit (PriS) and a large subunit (PriL).</text>
</comment>
<dbReference type="EMBL" id="CP000505">
    <property type="protein sequence ID" value="ABL78027.1"/>
    <property type="molecule type" value="Genomic_DNA"/>
</dbReference>
<dbReference type="STRING" id="368408.Tpen_0623"/>
<keyword evidence="5 7" id="KW-0408">Iron</keyword>
<dbReference type="EnsemblBacteria" id="ABL78027">
    <property type="protein sequence ID" value="ABL78027"/>
    <property type="gene ID" value="Tpen_0623"/>
</dbReference>
<dbReference type="CDD" id="cd06560">
    <property type="entry name" value="PriL"/>
    <property type="match status" value="1"/>
</dbReference>
<evidence type="ECO:0000256" key="2">
    <source>
        <dbReference type="ARBA" id="ARBA00022515"/>
    </source>
</evidence>
<dbReference type="GO" id="GO:0051539">
    <property type="term" value="F:4 iron, 4 sulfur cluster binding"/>
    <property type="evidence" value="ECO:0007669"/>
    <property type="project" value="UniProtKB-UniRule"/>
</dbReference>
<accession>A1RXU7</accession>
<keyword evidence="2 7" id="KW-0639">Primosome</keyword>
<evidence type="ECO:0000256" key="5">
    <source>
        <dbReference type="ARBA" id="ARBA00023004"/>
    </source>
</evidence>
<feature type="domain" description="DNA primase large subunit C-terminal" evidence="8">
    <location>
        <begin position="238"/>
        <end position="332"/>
    </location>
</feature>
<dbReference type="InterPro" id="IPR023642">
    <property type="entry name" value="DNA_primase_lsu_PriL"/>
</dbReference>
<dbReference type="SUPFAM" id="SSF140914">
    <property type="entry name" value="PriB N-terminal domain-like"/>
    <property type="match status" value="1"/>
</dbReference>
<dbReference type="KEGG" id="tpe:Tpen_0623"/>
<name>A1RXU7_THEPD</name>
<sequence length="356" mass="41061">MWPSSSAHTIRVILDTKDYAKYPFLREAVESIRETGLTLEDLERFDAVDDAKEKIKSVITRGEYPSIDDYQNEVPAFLTCIVILSEIGDSALSERFAVAFSKKVSENLKEEEKEERIEIAFHIASSVLGWSFDVDEKGTLIRLRYKDYLSGVPEYTGEWKLVNRLLDKGYVEVRKESFLRLIETGVKKYVLRLIEQTKVDEARIPPKLYSAVEEIASIWSKQREELLTYARNASKGKREDLFPPCIRAIIQDISAGKNLPHSARFALASFLLSVGFSVDEVLEVFKLSPDYREDIARYQVEHIAGMRGSRTKYLPYKCDNMRSYGLCRWRCENIRHPLQFFFKAARGRAPRVTELS</sequence>
<dbReference type="InterPro" id="IPR007238">
    <property type="entry name" value="DNA_primase_lsu_euk/arc"/>
</dbReference>
<dbReference type="GO" id="GO:0003899">
    <property type="term" value="F:DNA-directed RNA polymerase activity"/>
    <property type="evidence" value="ECO:0007669"/>
    <property type="project" value="InterPro"/>
</dbReference>
<keyword evidence="4 7" id="KW-0479">Metal-binding</keyword>
<keyword evidence="6 7" id="KW-0411">Iron-sulfur</keyword>
<keyword evidence="9" id="KW-0808">Transferase</keyword>
<feature type="binding site" evidence="7">
    <location>
        <position position="245"/>
    </location>
    <ligand>
        <name>[4Fe-4S] cluster</name>
        <dbReference type="ChEBI" id="CHEBI:49883"/>
    </ligand>
</feature>
<dbReference type="GO" id="GO:1990077">
    <property type="term" value="C:primosome complex"/>
    <property type="evidence" value="ECO:0007669"/>
    <property type="project" value="UniProtKB-KW"/>
</dbReference>
<comment type="function">
    <text evidence="7">Regulatory subunit of DNA primase, an RNA polymerase that catalyzes the synthesis of short RNA molecules used as primers for DNA polymerase during DNA replication. Stabilizes and modulates the activity of the small subunit, increasing the rate of DNA synthesis, and conferring RNA synthesis capability. The DNA polymerase activity may enable DNA primase to also catalyze primer extension after primer synthesis. May also play a role in DNA repair.</text>
</comment>
<evidence type="ECO:0000313" key="9">
    <source>
        <dbReference type="EMBL" id="ABL78027.1"/>
    </source>
</evidence>
<gene>
    <name evidence="7" type="primary">priL</name>
    <name evidence="9" type="ordered locus">Tpen_0623</name>
</gene>
<organism evidence="9 10">
    <name type="scientific">Thermofilum pendens (strain DSM 2475 / Hrk 5)</name>
    <dbReference type="NCBI Taxonomy" id="368408"/>
    <lineage>
        <taxon>Archaea</taxon>
        <taxon>Thermoproteota</taxon>
        <taxon>Thermoprotei</taxon>
        <taxon>Thermofilales</taxon>
        <taxon>Thermofilaceae</taxon>
        <taxon>Thermofilum</taxon>
    </lineage>
</organism>
<protein>
    <recommendedName>
        <fullName evidence="7">DNA primase large subunit PriL</fullName>
    </recommendedName>
</protein>
<dbReference type="PANTHER" id="PTHR10537">
    <property type="entry name" value="DNA PRIMASE LARGE SUBUNIT"/>
    <property type="match status" value="1"/>
</dbReference>
<evidence type="ECO:0000313" key="10">
    <source>
        <dbReference type="Proteomes" id="UP000000641"/>
    </source>
</evidence>
<proteinExistence type="inferred from homology"/>
<reference evidence="10" key="1">
    <citation type="journal article" date="2008" name="J. Bacteriol.">
        <title>Genome sequence of Thermofilum pendens reveals an exceptional loss of biosynthetic pathways without genome reduction.</title>
        <authorList>
            <person name="Anderson I."/>
            <person name="Rodriguez J."/>
            <person name="Susanti D."/>
            <person name="Porat I."/>
            <person name="Reich C."/>
            <person name="Ulrich L.E."/>
            <person name="Elkins J.G."/>
            <person name="Mavromatis K."/>
            <person name="Lykidis A."/>
            <person name="Kim E."/>
            <person name="Thompson L.S."/>
            <person name="Nolan M."/>
            <person name="Land M."/>
            <person name="Copeland A."/>
            <person name="Lapidus A."/>
            <person name="Lucas S."/>
            <person name="Detter C."/>
            <person name="Zhulin I.B."/>
            <person name="Olsen G.J."/>
            <person name="Whitman W."/>
            <person name="Mukhopadhyay B."/>
            <person name="Bristow J."/>
            <person name="Kyrpides N."/>
        </authorList>
    </citation>
    <scope>NUCLEOTIDE SEQUENCE [LARGE SCALE GENOMIC DNA]</scope>
    <source>
        <strain evidence="10">DSM 2475 / Hrk 5</strain>
    </source>
</reference>
<keyword evidence="3 7" id="KW-0235">DNA replication</keyword>
<dbReference type="AlphaFoldDB" id="A1RXU7"/>
<evidence type="ECO:0000256" key="7">
    <source>
        <dbReference type="HAMAP-Rule" id="MF_00701"/>
    </source>
</evidence>
<dbReference type="Proteomes" id="UP000000641">
    <property type="component" value="Chromosome"/>
</dbReference>
<dbReference type="GeneID" id="4601410"/>
<dbReference type="GO" id="GO:0006270">
    <property type="term" value="P:DNA replication initiation"/>
    <property type="evidence" value="ECO:0007669"/>
    <property type="project" value="TreeGrafter"/>
</dbReference>
<dbReference type="HOGENOM" id="CLU_052778_0_0_2"/>
<keyword evidence="1 7" id="KW-0004">4Fe-4S</keyword>
<evidence type="ECO:0000256" key="1">
    <source>
        <dbReference type="ARBA" id="ARBA00022485"/>
    </source>
</evidence>
<dbReference type="PANTHER" id="PTHR10537:SF3">
    <property type="entry name" value="DNA PRIMASE LARGE SUBUNIT"/>
    <property type="match status" value="1"/>
</dbReference>
<evidence type="ECO:0000259" key="8">
    <source>
        <dbReference type="Pfam" id="PF04104"/>
    </source>
</evidence>
<comment type="cofactor">
    <cofactor evidence="7">
        <name>[4Fe-4S] cluster</name>
        <dbReference type="ChEBI" id="CHEBI:49883"/>
    </cofactor>
    <text evidence="7">Binds 1 [4Fe-4S] cluster.</text>
</comment>
<evidence type="ECO:0000256" key="4">
    <source>
        <dbReference type="ARBA" id="ARBA00022723"/>
    </source>
</evidence>
<dbReference type="HAMAP" id="MF_00701">
    <property type="entry name" value="DNA_primase_lrg_arc"/>
    <property type="match status" value="1"/>
</dbReference>
<dbReference type="OrthoDB" id="46081at2157"/>
<keyword evidence="10" id="KW-1185">Reference proteome</keyword>
<dbReference type="GO" id="GO:0006269">
    <property type="term" value="P:DNA replication, synthesis of primer"/>
    <property type="evidence" value="ECO:0007669"/>
    <property type="project" value="UniProtKB-UniRule"/>
</dbReference>
<dbReference type="RefSeq" id="WP_011752292.1">
    <property type="nucleotide sequence ID" value="NC_008698.1"/>
</dbReference>
<comment type="similarity">
    <text evidence="7">Belongs to the eukaryotic-type primase large subunit family.</text>
</comment>
<dbReference type="InterPro" id="IPR058560">
    <property type="entry name" value="DNA_primase_C"/>
</dbReference>
<feature type="binding site" evidence="7">
    <location>
        <position position="327"/>
    </location>
    <ligand>
        <name>[4Fe-4S] cluster</name>
        <dbReference type="ChEBI" id="CHEBI:49883"/>
    </ligand>
</feature>
<evidence type="ECO:0000256" key="3">
    <source>
        <dbReference type="ARBA" id="ARBA00022705"/>
    </source>
</evidence>
<evidence type="ECO:0000256" key="6">
    <source>
        <dbReference type="ARBA" id="ARBA00023014"/>
    </source>
</evidence>
<dbReference type="Pfam" id="PF04104">
    <property type="entry name" value="DNA_primase_lrg"/>
    <property type="match status" value="1"/>
</dbReference>